<dbReference type="InterPro" id="IPR008910">
    <property type="entry name" value="MSC_TM_helix"/>
</dbReference>
<keyword evidence="1" id="KW-1133">Transmembrane helix</keyword>
<feature type="transmembrane region" description="Helical" evidence="1">
    <location>
        <begin position="288"/>
        <end position="311"/>
    </location>
</feature>
<keyword evidence="1" id="KW-0812">Transmembrane</keyword>
<evidence type="ECO:0000313" key="2">
    <source>
        <dbReference type="EMBL" id="MBE9222570.1"/>
    </source>
</evidence>
<protein>
    <submittedName>
        <fullName evidence="2">Mechanosensitive ion channel</fullName>
    </submittedName>
</protein>
<organism evidence="2 3">
    <name type="scientific">Cyanobacterium stanieri LEGE 03274</name>
    <dbReference type="NCBI Taxonomy" id="1828756"/>
    <lineage>
        <taxon>Bacteria</taxon>
        <taxon>Bacillati</taxon>
        <taxon>Cyanobacteriota</taxon>
        <taxon>Cyanophyceae</taxon>
        <taxon>Oscillatoriophycideae</taxon>
        <taxon>Chroococcales</taxon>
        <taxon>Geminocystaceae</taxon>
        <taxon>Cyanobacterium</taxon>
    </lineage>
</organism>
<sequence>MKITMDSLPDLNALSLFAQISEVQENLPVPDDLVSALLSLGKAILILIIGLIFANIFKGFIRKSLHKTDIDNRLASFIMGDNAEDAKKIETEKWISETVGWVIILFVVVAFLNALELDLVSEPLNALLNEVMSFLPSLGGAAIILVVAWLLATVVKLIIVKTLSQFHFDEKLNQQVQDDNEMMDDAQGGEIAIGETIGNALFWFIILLFLPSILGILGLDGTLRPLEELVNDILGVVPNVFAAAIIAFIGWIVAQVVKKVVSNLLKASGADAIGAKFGMSTTNKKQSLSYVIGSVVYVLILIPIAITALDALEIQAISVPAIAMLDQVLDILPKLFAAIVVLGFGYFGAQYLAELLVNLLTNVGFNNVFVWLGITETAPVAVGENSEEENNTKTPAQIVGIILVIAIMLVATITAVDILQIEALREVVAFISLLAGQVLIGVIIFAVGLYFANLVYRLVINSGTQQAQFLAQVARIAIIVLVAAMALERIGIAPNIVNLAFGLLTGGIAVAIALAFGLGGREAAGNALQRWLDSFTNGGSDS</sequence>
<feature type="transmembrane region" description="Helical" evidence="1">
    <location>
        <begin position="33"/>
        <end position="57"/>
    </location>
</feature>
<gene>
    <name evidence="2" type="ORF">IQ215_07650</name>
</gene>
<feature type="transmembrane region" description="Helical" evidence="1">
    <location>
        <begin position="134"/>
        <end position="159"/>
    </location>
</feature>
<accession>A0ABR9V3U6</accession>
<dbReference type="Pfam" id="PF05552">
    <property type="entry name" value="MS_channel_1st_1"/>
    <property type="match status" value="4"/>
</dbReference>
<feature type="transmembrane region" description="Helical" evidence="1">
    <location>
        <begin position="239"/>
        <end position="257"/>
    </location>
</feature>
<dbReference type="Gene3D" id="1.10.287.1260">
    <property type="match status" value="2"/>
</dbReference>
<feature type="transmembrane region" description="Helical" evidence="1">
    <location>
        <begin position="428"/>
        <end position="449"/>
    </location>
</feature>
<dbReference type="EMBL" id="JADEWC010000014">
    <property type="protein sequence ID" value="MBE9222570.1"/>
    <property type="molecule type" value="Genomic_DNA"/>
</dbReference>
<reference evidence="2 3" key="1">
    <citation type="submission" date="2020-10" db="EMBL/GenBank/DDBJ databases">
        <authorList>
            <person name="Castelo-Branco R."/>
            <person name="Eusebio N."/>
            <person name="Adriana R."/>
            <person name="Vieira A."/>
            <person name="Brugerolle De Fraissinette N."/>
            <person name="Rezende De Castro R."/>
            <person name="Schneider M.P."/>
            <person name="Vasconcelos V."/>
            <person name="Leao P.N."/>
        </authorList>
    </citation>
    <scope>NUCLEOTIDE SEQUENCE [LARGE SCALE GENOMIC DNA]</scope>
    <source>
        <strain evidence="2 3">LEGE 03274</strain>
    </source>
</reference>
<feature type="transmembrane region" description="Helical" evidence="1">
    <location>
        <begin position="94"/>
        <end position="114"/>
    </location>
</feature>
<name>A0ABR9V3U6_9CHRO</name>
<dbReference type="Proteomes" id="UP000654604">
    <property type="component" value="Unassembled WGS sequence"/>
</dbReference>
<feature type="transmembrane region" description="Helical" evidence="1">
    <location>
        <begin position="499"/>
        <end position="518"/>
    </location>
</feature>
<comment type="caution">
    <text evidence="2">The sequence shown here is derived from an EMBL/GenBank/DDBJ whole genome shotgun (WGS) entry which is preliminary data.</text>
</comment>
<proteinExistence type="predicted"/>
<dbReference type="NCBIfam" id="NF033912">
    <property type="entry name" value="msc"/>
    <property type="match status" value="1"/>
</dbReference>
<evidence type="ECO:0000256" key="1">
    <source>
        <dbReference type="SAM" id="Phobius"/>
    </source>
</evidence>
<feature type="transmembrane region" description="Helical" evidence="1">
    <location>
        <begin position="331"/>
        <end position="348"/>
    </location>
</feature>
<feature type="transmembrane region" description="Helical" evidence="1">
    <location>
        <begin position="394"/>
        <end position="416"/>
    </location>
</feature>
<dbReference type="PANTHER" id="PTHR30221">
    <property type="entry name" value="SMALL-CONDUCTANCE MECHANOSENSITIVE CHANNEL"/>
    <property type="match status" value="1"/>
</dbReference>
<keyword evidence="1" id="KW-0472">Membrane</keyword>
<feature type="transmembrane region" description="Helical" evidence="1">
    <location>
        <begin position="469"/>
        <end position="487"/>
    </location>
</feature>
<evidence type="ECO:0000313" key="3">
    <source>
        <dbReference type="Proteomes" id="UP000654604"/>
    </source>
</evidence>
<keyword evidence="3" id="KW-1185">Reference proteome</keyword>
<feature type="transmembrane region" description="Helical" evidence="1">
    <location>
        <begin position="200"/>
        <end position="219"/>
    </location>
</feature>
<dbReference type="PANTHER" id="PTHR30221:SF1">
    <property type="entry name" value="SMALL-CONDUCTANCE MECHANOSENSITIVE CHANNEL"/>
    <property type="match status" value="1"/>
</dbReference>
<dbReference type="InterPro" id="IPR045275">
    <property type="entry name" value="MscS_archaea/bacteria_type"/>
</dbReference>